<gene>
    <name evidence="8" type="ORF">GCM10009808_13820</name>
</gene>
<evidence type="ECO:0000256" key="1">
    <source>
        <dbReference type="ARBA" id="ARBA00004141"/>
    </source>
</evidence>
<proteinExistence type="inferred from homology"/>
<keyword evidence="4 6" id="KW-1133">Transmembrane helix</keyword>
<evidence type="ECO:0000259" key="7">
    <source>
        <dbReference type="PROSITE" id="PS50928"/>
    </source>
</evidence>
<dbReference type="InterPro" id="IPR035906">
    <property type="entry name" value="MetI-like_sf"/>
</dbReference>
<keyword evidence="9" id="KW-1185">Reference proteome</keyword>
<feature type="domain" description="ABC transmembrane type-1" evidence="7">
    <location>
        <begin position="27"/>
        <end position="208"/>
    </location>
</feature>
<keyword evidence="3 6" id="KW-0812">Transmembrane</keyword>
<feature type="transmembrane region" description="Helical" evidence="6">
    <location>
        <begin position="159"/>
        <end position="179"/>
    </location>
</feature>
<dbReference type="PANTHER" id="PTHR30177">
    <property type="entry name" value="GLYCINE BETAINE/L-PROLINE TRANSPORT SYSTEM PERMEASE PROTEIN PROW"/>
    <property type="match status" value="1"/>
</dbReference>
<keyword evidence="5 6" id="KW-0472">Membrane</keyword>
<feature type="transmembrane region" description="Helical" evidence="6">
    <location>
        <begin position="31"/>
        <end position="52"/>
    </location>
</feature>
<dbReference type="Gene3D" id="1.10.3720.10">
    <property type="entry name" value="MetI-like"/>
    <property type="match status" value="1"/>
</dbReference>
<evidence type="ECO:0000256" key="5">
    <source>
        <dbReference type="ARBA" id="ARBA00023136"/>
    </source>
</evidence>
<dbReference type="PANTHER" id="PTHR30177:SF33">
    <property type="entry name" value="POSSIBLE OSMOPROTECTANT (GLYCINE BETAINE_CARNITINE_CHOLINE_L-PROLINE) TRANSPORT INTEGRAL MEMBRANE PROTEIN ABC TRANSPORTER PROZ"/>
    <property type="match status" value="1"/>
</dbReference>
<evidence type="ECO:0000313" key="9">
    <source>
        <dbReference type="Proteomes" id="UP001501690"/>
    </source>
</evidence>
<dbReference type="InterPro" id="IPR000515">
    <property type="entry name" value="MetI-like"/>
</dbReference>
<evidence type="ECO:0000313" key="8">
    <source>
        <dbReference type="EMBL" id="GAA1697606.1"/>
    </source>
</evidence>
<organism evidence="8 9">
    <name type="scientific">Microbacterium sediminicola</name>
    <dbReference type="NCBI Taxonomy" id="415210"/>
    <lineage>
        <taxon>Bacteria</taxon>
        <taxon>Bacillati</taxon>
        <taxon>Actinomycetota</taxon>
        <taxon>Actinomycetes</taxon>
        <taxon>Micrococcales</taxon>
        <taxon>Microbacteriaceae</taxon>
        <taxon>Microbacterium</taxon>
    </lineage>
</organism>
<dbReference type="InterPro" id="IPR051204">
    <property type="entry name" value="ABC_transp_perm/SBD"/>
</dbReference>
<feature type="transmembrane region" description="Helical" evidence="6">
    <location>
        <begin position="191"/>
        <end position="211"/>
    </location>
</feature>
<evidence type="ECO:0000256" key="4">
    <source>
        <dbReference type="ARBA" id="ARBA00022989"/>
    </source>
</evidence>
<dbReference type="RefSeq" id="WP_344070745.1">
    <property type="nucleotide sequence ID" value="NZ_BAAAPL010000001.1"/>
</dbReference>
<protein>
    <submittedName>
        <fullName evidence="8">ABC transporter permease</fullName>
    </submittedName>
</protein>
<reference evidence="9" key="1">
    <citation type="journal article" date="2019" name="Int. J. Syst. Evol. Microbiol.">
        <title>The Global Catalogue of Microorganisms (GCM) 10K type strain sequencing project: providing services to taxonomists for standard genome sequencing and annotation.</title>
        <authorList>
            <consortium name="The Broad Institute Genomics Platform"/>
            <consortium name="The Broad Institute Genome Sequencing Center for Infectious Disease"/>
            <person name="Wu L."/>
            <person name="Ma J."/>
        </authorList>
    </citation>
    <scope>NUCLEOTIDE SEQUENCE [LARGE SCALE GENOMIC DNA]</scope>
    <source>
        <strain evidence="9">JCM 15577</strain>
    </source>
</reference>
<comment type="caution">
    <text evidence="8">The sequence shown here is derived from an EMBL/GenBank/DDBJ whole genome shotgun (WGS) entry which is preliminary data.</text>
</comment>
<feature type="transmembrane region" description="Helical" evidence="6">
    <location>
        <begin position="64"/>
        <end position="87"/>
    </location>
</feature>
<evidence type="ECO:0000256" key="6">
    <source>
        <dbReference type="RuleBase" id="RU363032"/>
    </source>
</evidence>
<dbReference type="EMBL" id="BAAAPL010000001">
    <property type="protein sequence ID" value="GAA1697606.1"/>
    <property type="molecule type" value="Genomic_DNA"/>
</dbReference>
<keyword evidence="2 6" id="KW-0813">Transport</keyword>
<comment type="subcellular location">
    <subcellularLocation>
        <location evidence="6">Cell membrane</location>
        <topology evidence="6">Multi-pass membrane protein</topology>
    </subcellularLocation>
    <subcellularLocation>
        <location evidence="1">Membrane</location>
        <topology evidence="1">Multi-pass membrane protein</topology>
    </subcellularLocation>
</comment>
<evidence type="ECO:0000256" key="3">
    <source>
        <dbReference type="ARBA" id="ARBA00022692"/>
    </source>
</evidence>
<name>A0ABP4U5X3_9MICO</name>
<dbReference type="Pfam" id="PF00528">
    <property type="entry name" value="BPD_transp_1"/>
    <property type="match status" value="1"/>
</dbReference>
<sequence>MNLLVDAWLWLTDPAQWSGQFGIPTLLLQQLGYTAAAVGIAAAIAVPTGWAIGHTGRGRELAVALSGAARALPSFGLLILLILVLGVTRRPEAALITFVLLAIPSLLAGAYTGIEAIDRATIDAARAVGMTRWQVLWRVEIPLGLPLLIGGLRTATLQVVATVTIAAYVNLGGLGWPIIQGIPLRRFDQVLAGAILVAALALVLDAALALAQRASRPRGVRVLSRRPRRPLVSAAA</sequence>
<accession>A0ABP4U5X3</accession>
<dbReference type="Proteomes" id="UP001501690">
    <property type="component" value="Unassembled WGS sequence"/>
</dbReference>
<dbReference type="SUPFAM" id="SSF161098">
    <property type="entry name" value="MetI-like"/>
    <property type="match status" value="1"/>
</dbReference>
<dbReference type="PROSITE" id="PS50928">
    <property type="entry name" value="ABC_TM1"/>
    <property type="match status" value="1"/>
</dbReference>
<feature type="transmembrane region" description="Helical" evidence="6">
    <location>
        <begin position="93"/>
        <end position="114"/>
    </location>
</feature>
<evidence type="ECO:0000256" key="2">
    <source>
        <dbReference type="ARBA" id="ARBA00022448"/>
    </source>
</evidence>
<comment type="similarity">
    <text evidence="6">Belongs to the binding-protein-dependent transport system permease family.</text>
</comment>